<dbReference type="SUPFAM" id="SSF88723">
    <property type="entry name" value="PIN domain-like"/>
    <property type="match status" value="1"/>
</dbReference>
<dbReference type="EMBL" id="CABABW010000027">
    <property type="protein sequence ID" value="VRI37910.1"/>
    <property type="molecule type" value="Genomic_DNA"/>
</dbReference>
<dbReference type="AlphaFoldDB" id="A0A0T7ZES3"/>
<dbReference type="InterPro" id="IPR021799">
    <property type="entry name" value="PIN-like_prokaryotic"/>
</dbReference>
<dbReference type="InterPro" id="IPR029060">
    <property type="entry name" value="PIN-like_dom_sf"/>
</dbReference>
<proteinExistence type="predicted"/>
<evidence type="ECO:0000313" key="2">
    <source>
        <dbReference type="Proteomes" id="UP000304540"/>
    </source>
</evidence>
<dbReference type="Pfam" id="PF11848">
    <property type="entry name" value="DUF3368"/>
    <property type="match status" value="1"/>
</dbReference>
<accession>A0A0T7ZES3</accession>
<protein>
    <recommendedName>
        <fullName evidence="3">PIN domain-containing protein</fullName>
    </recommendedName>
</protein>
<gene>
    <name evidence="1" type="ORF">SAMEA3381574_01986</name>
</gene>
<evidence type="ECO:0008006" key="3">
    <source>
        <dbReference type="Google" id="ProtNLM"/>
    </source>
</evidence>
<evidence type="ECO:0000313" key="1">
    <source>
        <dbReference type="EMBL" id="VRI37910.1"/>
    </source>
</evidence>
<organism evidence="1 2">
    <name type="scientific">Streptococcus pneumoniae</name>
    <dbReference type="NCBI Taxonomy" id="1313"/>
    <lineage>
        <taxon>Bacteria</taxon>
        <taxon>Bacillati</taxon>
        <taxon>Bacillota</taxon>
        <taxon>Bacilli</taxon>
        <taxon>Lactobacillales</taxon>
        <taxon>Streptococcaceae</taxon>
        <taxon>Streptococcus</taxon>
    </lineage>
</organism>
<dbReference type="Proteomes" id="UP000304540">
    <property type="component" value="Unassembled WGS sequence"/>
</dbReference>
<sequence>MTSRVFIDTDCISAFLWVGTEHLLEKLYSGKIVIPQEVYDEINIPTIPHLKSRIDQLVAKGSAEIVSIDIGTEEYALYRDLTRNHDSNKVIGKGEAASISLAKKHNGILGSNNLRDVKPYVEEFSLEHMTTGDILVEAFKAQFITEQEGNHIWNNMIKKRRKLGANSFSDYLRGSVHQNRQK</sequence>
<reference evidence="1 2" key="1">
    <citation type="submission" date="2019-04" db="EMBL/GenBank/DDBJ databases">
        <authorList>
            <consortium name="Pathogen Informatics"/>
        </authorList>
    </citation>
    <scope>NUCLEOTIDE SEQUENCE [LARGE SCALE GENOMIC DNA]</scope>
    <source>
        <strain evidence="1 2">GPSC232</strain>
    </source>
</reference>
<name>A0A0T7ZES3_STREE</name>